<keyword evidence="6" id="KW-1133">Transmembrane helix</keyword>
<dbReference type="Gene3D" id="1.50.40.10">
    <property type="entry name" value="Mitochondrial carrier domain"/>
    <property type="match status" value="2"/>
</dbReference>
<dbReference type="PRINTS" id="PR00926">
    <property type="entry name" value="MITOCARRIER"/>
</dbReference>
<dbReference type="InterPro" id="IPR002067">
    <property type="entry name" value="MCP"/>
</dbReference>
<feature type="repeat" description="Solcar" evidence="8">
    <location>
        <begin position="219"/>
        <end position="308"/>
    </location>
</feature>
<comment type="subcellular location">
    <subcellularLocation>
        <location evidence="1">Membrane</location>
        <topology evidence="1">Multi-pass membrane protein</topology>
    </subcellularLocation>
</comment>
<feature type="repeat" description="Solcar" evidence="8">
    <location>
        <begin position="11"/>
        <end position="102"/>
    </location>
</feature>
<dbReference type="PANTHER" id="PTHR45667">
    <property type="entry name" value="S-ADENOSYLMETHIONINE MITOCHONDRIAL CARRIER PROTEIN"/>
    <property type="match status" value="1"/>
</dbReference>
<protein>
    <recommendedName>
        <fullName evidence="12">Mitochondrial carrier protein</fullName>
    </recommendedName>
</protein>
<name>A0A8J6C5Y4_DIALT</name>
<proteinExistence type="inferred from homology"/>
<dbReference type="AlphaFoldDB" id="A0A8J6C5Y4"/>
<reference evidence="10" key="1">
    <citation type="submission" date="2021-05" db="EMBL/GenBank/DDBJ databases">
        <title>The genome of the haptophyte Pavlova lutheri (Diacronema luteri, Pavlovales) - a model for lipid biosynthesis in eukaryotic algae.</title>
        <authorList>
            <person name="Hulatt C.J."/>
            <person name="Posewitz M.C."/>
        </authorList>
    </citation>
    <scope>NUCLEOTIDE SEQUENCE</scope>
    <source>
        <strain evidence="10">NIVA-4/92</strain>
    </source>
</reference>
<evidence type="ECO:0000313" key="11">
    <source>
        <dbReference type="Proteomes" id="UP000751190"/>
    </source>
</evidence>
<comment type="caution">
    <text evidence="10">The sequence shown here is derived from an EMBL/GenBank/DDBJ whole genome shotgun (WGS) entry which is preliminary data.</text>
</comment>
<evidence type="ECO:0008006" key="12">
    <source>
        <dbReference type="Google" id="ProtNLM"/>
    </source>
</evidence>
<evidence type="ECO:0000256" key="6">
    <source>
        <dbReference type="ARBA" id="ARBA00022989"/>
    </source>
</evidence>
<evidence type="ECO:0000256" key="8">
    <source>
        <dbReference type="PROSITE-ProRule" id="PRU00282"/>
    </source>
</evidence>
<dbReference type="InterPro" id="IPR018108">
    <property type="entry name" value="MCP_transmembrane"/>
</dbReference>
<evidence type="ECO:0000256" key="2">
    <source>
        <dbReference type="ARBA" id="ARBA00006375"/>
    </source>
</evidence>
<evidence type="ECO:0000256" key="3">
    <source>
        <dbReference type="ARBA" id="ARBA00022448"/>
    </source>
</evidence>
<accession>A0A8J6C5Y4</accession>
<dbReference type="InterPro" id="IPR023395">
    <property type="entry name" value="MCP_dom_sf"/>
</dbReference>
<dbReference type="OrthoDB" id="250329at2759"/>
<dbReference type="OMA" id="NHAISGC"/>
<keyword evidence="3 9" id="KW-0813">Transport</keyword>
<dbReference type="GO" id="GO:0055085">
    <property type="term" value="P:transmembrane transport"/>
    <property type="evidence" value="ECO:0007669"/>
    <property type="project" value="InterPro"/>
</dbReference>
<evidence type="ECO:0000313" key="10">
    <source>
        <dbReference type="EMBL" id="KAG8458555.1"/>
    </source>
</evidence>
<dbReference type="GO" id="GO:0016020">
    <property type="term" value="C:membrane"/>
    <property type="evidence" value="ECO:0007669"/>
    <property type="project" value="UniProtKB-SubCell"/>
</dbReference>
<keyword evidence="11" id="KW-1185">Reference proteome</keyword>
<evidence type="ECO:0000256" key="1">
    <source>
        <dbReference type="ARBA" id="ARBA00004141"/>
    </source>
</evidence>
<keyword evidence="5" id="KW-0677">Repeat</keyword>
<dbReference type="Proteomes" id="UP000751190">
    <property type="component" value="Unassembled WGS sequence"/>
</dbReference>
<dbReference type="SUPFAM" id="SSF103506">
    <property type="entry name" value="Mitochondrial carrier"/>
    <property type="match status" value="1"/>
</dbReference>
<gene>
    <name evidence="10" type="ORF">KFE25_003090</name>
</gene>
<keyword evidence="7 8" id="KW-0472">Membrane</keyword>
<keyword evidence="4 8" id="KW-0812">Transmembrane</keyword>
<dbReference type="Pfam" id="PF00153">
    <property type="entry name" value="Mito_carr"/>
    <property type="match status" value="3"/>
</dbReference>
<organism evidence="10 11">
    <name type="scientific">Diacronema lutheri</name>
    <name type="common">Unicellular marine alga</name>
    <name type="synonym">Monochrysis lutheri</name>
    <dbReference type="NCBI Taxonomy" id="2081491"/>
    <lineage>
        <taxon>Eukaryota</taxon>
        <taxon>Haptista</taxon>
        <taxon>Haptophyta</taxon>
        <taxon>Pavlovophyceae</taxon>
        <taxon>Pavlovales</taxon>
        <taxon>Pavlovaceae</taxon>
        <taxon>Diacronema</taxon>
    </lineage>
</organism>
<evidence type="ECO:0000256" key="7">
    <source>
        <dbReference type="ARBA" id="ARBA00023136"/>
    </source>
</evidence>
<evidence type="ECO:0000256" key="9">
    <source>
        <dbReference type="RuleBase" id="RU000488"/>
    </source>
</evidence>
<sequence>MADDSRAFDVRRLLGAGAAGAISGSSTDLAFLPFDTLRARLNYGQLTSATSANPLTAMRQVGAEMIAADGVASLFRGSSSVALFSAPTFGIYFGTYKAVALQLERRFGGPEHTPSWAYLGAGLNAELFALGLFLPYDVTKQRLQCAPLGSRDTVFSVLRHVLAASGPAGLYRGATAAMATYVPFSGLYFCSYERFKRALVGQARANDAQAAAAPSSAPAVPAAHFLSAVAAATVAAVATQPLDCLKTRIQVGDLAGGRAAERTLLGTLRAALAHGGVSSLMRGTLARVLAIAPGCGCSMTVFEMVLPHITALLHSPAL</sequence>
<dbReference type="EMBL" id="JAGTXO010000050">
    <property type="protein sequence ID" value="KAG8458555.1"/>
    <property type="molecule type" value="Genomic_DNA"/>
</dbReference>
<evidence type="ECO:0000256" key="5">
    <source>
        <dbReference type="ARBA" id="ARBA00022737"/>
    </source>
</evidence>
<dbReference type="PROSITE" id="PS50920">
    <property type="entry name" value="SOLCAR"/>
    <property type="match status" value="3"/>
</dbReference>
<feature type="repeat" description="Solcar" evidence="8">
    <location>
        <begin position="114"/>
        <end position="198"/>
    </location>
</feature>
<evidence type="ECO:0000256" key="4">
    <source>
        <dbReference type="ARBA" id="ARBA00022692"/>
    </source>
</evidence>
<comment type="similarity">
    <text evidence="2 9">Belongs to the mitochondrial carrier (TC 2.A.29) family.</text>
</comment>